<feature type="domain" description="YchJ-like middle NTF2-like" evidence="3">
    <location>
        <begin position="33"/>
        <end position="131"/>
    </location>
</feature>
<dbReference type="HAMAP" id="MF_00612">
    <property type="entry name" value="UPF0225"/>
    <property type="match status" value="1"/>
</dbReference>
<dbReference type="RefSeq" id="WP_073609061.1">
    <property type="nucleotide sequence ID" value="NZ_MRCG01000010.1"/>
</dbReference>
<dbReference type="STRING" id="549789.NIES30_14105"/>
<dbReference type="InterPro" id="IPR048469">
    <property type="entry name" value="YchJ-like_M"/>
</dbReference>
<dbReference type="NCBIfam" id="NF002449">
    <property type="entry name" value="PRK01617.1"/>
    <property type="match status" value="1"/>
</dbReference>
<proteinExistence type="inferred from homology"/>
<dbReference type="SUPFAM" id="SSF103642">
    <property type="entry name" value="Sec-C motif"/>
    <property type="match status" value="1"/>
</dbReference>
<dbReference type="AlphaFoldDB" id="A0A1U7J3X5"/>
<gene>
    <name evidence="4" type="ORF">NIES30_14105</name>
</gene>
<reference evidence="4 5" key="1">
    <citation type="submission" date="2016-11" db="EMBL/GenBank/DDBJ databases">
        <title>Draft Genome Sequences of Nine Cyanobacterial Strains from Diverse Habitats.</title>
        <authorList>
            <person name="Zhu T."/>
            <person name="Hou S."/>
            <person name="Lu X."/>
            <person name="Hess W.R."/>
        </authorList>
    </citation>
    <scope>NUCLEOTIDE SEQUENCE [LARGE SCALE GENOMIC DNA]</scope>
    <source>
        <strain evidence="4 5">NIES-30</strain>
    </source>
</reference>
<dbReference type="NCBIfam" id="NF002486">
    <property type="entry name" value="PRK01752.1"/>
    <property type="match status" value="1"/>
</dbReference>
<dbReference type="EMBL" id="MRCG01000010">
    <property type="protein sequence ID" value="OKH47113.1"/>
    <property type="molecule type" value="Genomic_DNA"/>
</dbReference>
<sequence length="159" mass="17340">MGIGATDGCPCGSGESFGGCCQPYLRGKVGAPTAEALMRSRYTAYHQGNIDYLIATHHPTQRYGGQRAAIGQSVAATTWLGLRVIATEAGQVADSKGIVEFIAYYADPRPGQVHERSRFVRQKQRWFYLDGDALPPVEPKRSDPCWCGSGQKYKACHGR</sequence>
<dbReference type="Pfam" id="PF17775">
    <property type="entry name" value="YchJ_M-like"/>
    <property type="match status" value="1"/>
</dbReference>
<name>A0A1U7J3X5_9CYAN</name>
<dbReference type="OrthoDB" id="21421at2"/>
<evidence type="ECO:0000256" key="2">
    <source>
        <dbReference type="HAMAP-Rule" id="MF_00612"/>
    </source>
</evidence>
<dbReference type="PANTHER" id="PTHR33747:SF1">
    <property type="entry name" value="ADENYLATE CYCLASE-ASSOCIATED CAP C-TERMINAL DOMAIN-CONTAINING PROTEIN"/>
    <property type="match status" value="1"/>
</dbReference>
<evidence type="ECO:0000259" key="3">
    <source>
        <dbReference type="Pfam" id="PF17775"/>
    </source>
</evidence>
<dbReference type="Pfam" id="PF02810">
    <property type="entry name" value="SEC-C"/>
    <property type="match status" value="1"/>
</dbReference>
<comment type="caution">
    <text evidence="4">The sequence shown here is derived from an EMBL/GenBank/DDBJ whole genome shotgun (WGS) entry which is preliminary data.</text>
</comment>
<accession>A0A1U7J3X5</accession>
<protein>
    <recommendedName>
        <fullName evidence="2">UPF0225 protein NIES30_14105</fullName>
    </recommendedName>
</protein>
<dbReference type="InterPro" id="IPR023006">
    <property type="entry name" value="YchJ-like"/>
</dbReference>
<organism evidence="4 5">
    <name type="scientific">Phormidium tenue NIES-30</name>
    <dbReference type="NCBI Taxonomy" id="549789"/>
    <lineage>
        <taxon>Bacteria</taxon>
        <taxon>Bacillati</taxon>
        <taxon>Cyanobacteriota</taxon>
        <taxon>Cyanophyceae</taxon>
        <taxon>Oscillatoriophycideae</taxon>
        <taxon>Oscillatoriales</taxon>
        <taxon>Oscillatoriaceae</taxon>
        <taxon>Phormidium</taxon>
    </lineage>
</organism>
<dbReference type="SUPFAM" id="SSF54427">
    <property type="entry name" value="NTF2-like"/>
    <property type="match status" value="1"/>
</dbReference>
<evidence type="ECO:0000313" key="5">
    <source>
        <dbReference type="Proteomes" id="UP000185557"/>
    </source>
</evidence>
<comment type="similarity">
    <text evidence="1 2">Belongs to the UPF0225 family.</text>
</comment>
<evidence type="ECO:0000313" key="4">
    <source>
        <dbReference type="EMBL" id="OKH47113.1"/>
    </source>
</evidence>
<dbReference type="PANTHER" id="PTHR33747">
    <property type="entry name" value="UPF0225 PROTEIN SCO1677"/>
    <property type="match status" value="1"/>
</dbReference>
<evidence type="ECO:0000256" key="1">
    <source>
        <dbReference type="ARBA" id="ARBA00010839"/>
    </source>
</evidence>
<keyword evidence="5" id="KW-1185">Reference proteome</keyword>
<dbReference type="Gene3D" id="3.10.450.50">
    <property type="match status" value="1"/>
</dbReference>
<dbReference type="InterPro" id="IPR004027">
    <property type="entry name" value="SEC_C_motif"/>
</dbReference>
<dbReference type="Proteomes" id="UP000185557">
    <property type="component" value="Unassembled WGS sequence"/>
</dbReference>
<dbReference type="InterPro" id="IPR032710">
    <property type="entry name" value="NTF2-like_dom_sf"/>
</dbReference>